<feature type="compositionally biased region" description="Polar residues" evidence="8">
    <location>
        <begin position="32"/>
        <end position="41"/>
    </location>
</feature>
<comment type="subcellular location">
    <subcellularLocation>
        <location evidence="1">Nucleus</location>
    </subcellularLocation>
</comment>
<gene>
    <name evidence="10" type="ORF">VitviT2T_014791</name>
</gene>
<dbReference type="Proteomes" id="UP001227230">
    <property type="component" value="Chromosome 10"/>
</dbReference>
<evidence type="ECO:0000256" key="6">
    <source>
        <dbReference type="ARBA" id="ARBA00023242"/>
    </source>
</evidence>
<reference evidence="10 11" key="1">
    <citation type="journal article" date="2023" name="Hortic Res">
        <title>The complete reference genome for grapevine (Vitis vinifera L.) genetics and breeding.</title>
        <authorList>
            <person name="Shi X."/>
            <person name="Cao S."/>
            <person name="Wang X."/>
            <person name="Huang S."/>
            <person name="Wang Y."/>
            <person name="Liu Z."/>
            <person name="Liu W."/>
            <person name="Leng X."/>
            <person name="Peng Y."/>
            <person name="Wang N."/>
            <person name="Wang Y."/>
            <person name="Ma Z."/>
            <person name="Xu X."/>
            <person name="Zhang F."/>
            <person name="Xue H."/>
            <person name="Zhong H."/>
            <person name="Wang Y."/>
            <person name="Zhang K."/>
            <person name="Velt A."/>
            <person name="Avia K."/>
            <person name="Holtgrawe D."/>
            <person name="Grimplet J."/>
            <person name="Matus J.T."/>
            <person name="Ware D."/>
            <person name="Wu X."/>
            <person name="Wang H."/>
            <person name="Liu C."/>
            <person name="Fang Y."/>
            <person name="Rustenholz C."/>
            <person name="Cheng Z."/>
            <person name="Xiao H."/>
            <person name="Zhou Y."/>
        </authorList>
    </citation>
    <scope>NUCLEOTIDE SEQUENCE [LARGE SCALE GENOMIC DNA]</scope>
    <source>
        <strain evidence="11">cv. Pinot noir / PN40024</strain>
        <tissue evidence="10">Leaf</tissue>
    </source>
</reference>
<accession>A0ABY9CN28</accession>
<evidence type="ECO:0000256" key="2">
    <source>
        <dbReference type="ARBA" id="ARBA00022723"/>
    </source>
</evidence>
<dbReference type="EMBL" id="CP126657">
    <property type="protein sequence ID" value="WJZ96068.1"/>
    <property type="molecule type" value="Genomic_DNA"/>
</dbReference>
<dbReference type="PANTHER" id="PTHR21736">
    <property type="entry name" value="VERNALIZATION-INSENSITIVE PROTEIN 3"/>
    <property type="match status" value="1"/>
</dbReference>
<keyword evidence="5 7" id="KW-0175">Coiled coil</keyword>
<dbReference type="InterPro" id="IPR004082">
    <property type="entry name" value="OBERON"/>
</dbReference>
<dbReference type="SMART" id="SM00249">
    <property type="entry name" value="PHD"/>
    <property type="match status" value="1"/>
</dbReference>
<dbReference type="CDD" id="cd15612">
    <property type="entry name" value="PHD_OBE1_like"/>
    <property type="match status" value="1"/>
</dbReference>
<organism evidence="10 11">
    <name type="scientific">Vitis vinifera</name>
    <name type="common">Grape</name>
    <dbReference type="NCBI Taxonomy" id="29760"/>
    <lineage>
        <taxon>Eukaryota</taxon>
        <taxon>Viridiplantae</taxon>
        <taxon>Streptophyta</taxon>
        <taxon>Embryophyta</taxon>
        <taxon>Tracheophyta</taxon>
        <taxon>Spermatophyta</taxon>
        <taxon>Magnoliopsida</taxon>
        <taxon>eudicotyledons</taxon>
        <taxon>Gunneridae</taxon>
        <taxon>Pentapetalae</taxon>
        <taxon>rosids</taxon>
        <taxon>Vitales</taxon>
        <taxon>Vitaceae</taxon>
        <taxon>Viteae</taxon>
        <taxon>Vitis</taxon>
    </lineage>
</organism>
<evidence type="ECO:0000256" key="4">
    <source>
        <dbReference type="ARBA" id="ARBA00022833"/>
    </source>
</evidence>
<keyword evidence="4" id="KW-0862">Zinc</keyword>
<dbReference type="PANTHER" id="PTHR21736:SF37">
    <property type="entry name" value="PROTEIN OBERON 2"/>
    <property type="match status" value="1"/>
</dbReference>
<evidence type="ECO:0000256" key="3">
    <source>
        <dbReference type="ARBA" id="ARBA00022771"/>
    </source>
</evidence>
<dbReference type="InterPro" id="IPR032535">
    <property type="entry name" value="Oberon_CC"/>
</dbReference>
<feature type="coiled-coil region" evidence="7">
    <location>
        <begin position="372"/>
        <end position="466"/>
    </location>
</feature>
<evidence type="ECO:0000259" key="9">
    <source>
        <dbReference type="SMART" id="SM00249"/>
    </source>
</evidence>
<dbReference type="InterPro" id="IPR047578">
    <property type="entry name" value="OBE1-like_PHD"/>
</dbReference>
<protein>
    <recommendedName>
        <fullName evidence="9">Zinc finger PHD-type domain-containing protein</fullName>
    </recommendedName>
</protein>
<evidence type="ECO:0000313" key="11">
    <source>
        <dbReference type="Proteomes" id="UP001227230"/>
    </source>
</evidence>
<evidence type="ECO:0000313" key="10">
    <source>
        <dbReference type="EMBL" id="WJZ96068.1"/>
    </source>
</evidence>
<keyword evidence="6" id="KW-0539">Nucleus</keyword>
<feature type="region of interest" description="Disordered" evidence="8">
    <location>
        <begin position="1"/>
        <end position="41"/>
    </location>
</feature>
<proteinExistence type="predicted"/>
<keyword evidence="3" id="KW-0863">Zinc-finger</keyword>
<dbReference type="Pfam" id="PF16312">
    <property type="entry name" value="Oberon_cc"/>
    <property type="match status" value="1"/>
</dbReference>
<keyword evidence="2" id="KW-0479">Metal-binding</keyword>
<dbReference type="PIRSF" id="PIRSF025218">
    <property type="entry name" value="DUF1423_pln"/>
    <property type="match status" value="1"/>
</dbReference>
<evidence type="ECO:0000256" key="5">
    <source>
        <dbReference type="ARBA" id="ARBA00023054"/>
    </source>
</evidence>
<evidence type="ECO:0000256" key="7">
    <source>
        <dbReference type="SAM" id="Coils"/>
    </source>
</evidence>
<evidence type="ECO:0000256" key="1">
    <source>
        <dbReference type="ARBA" id="ARBA00004123"/>
    </source>
</evidence>
<keyword evidence="11" id="KW-1185">Reference proteome</keyword>
<dbReference type="InterPro" id="IPR001965">
    <property type="entry name" value="Znf_PHD"/>
</dbReference>
<sequence>MGPPSRMNFHRQPPLPMLPPRQRPRPGRLQPSLSIGGSTSVRAGSRETWAIADAILAKKLDKGKEKVGDCSDNMSLLDIARGEVDIISQRLKHLSEEFLEGLKNELRVILEGADGSQHGDEFLILQKLIQKRGDLTANTLTGAHRVQLEILVAINTGMQAFLHPSMSLSQTSLIEVFLFKRCRNIECQSQLPADDCTCKVCANTDGFCNLCMCVSCNKFDFEGNTCRWIGCDLCSHWTHTDCAIRDGQIGMGADVKTGAGTTEILFRCGACNRTSELLGWVKDIFQICAPSWDRQALMKELEFVTKIFRGSLDSRGRRLSWICEDLIEKMKCGMSESVACRIIMFFFQELEIESSRRKFEEIGRMIAPQEACSRISEVLQEAIAKMEKVEEERARMLKKARLDLEVCDRELENKAREMMELKMERKKKKEETEELESIARLKQAEADTWELKAIEARREAERLQSIALPNSHKAKKEHCSGYLQLRLNNET</sequence>
<feature type="domain" description="Zinc finger PHD-type" evidence="9">
    <location>
        <begin position="212"/>
        <end position="272"/>
    </location>
</feature>
<dbReference type="InterPro" id="IPR032881">
    <property type="entry name" value="Oberon-like_PHD"/>
</dbReference>
<evidence type="ECO:0000256" key="8">
    <source>
        <dbReference type="SAM" id="MobiDB-lite"/>
    </source>
</evidence>
<dbReference type="Pfam" id="PF07227">
    <property type="entry name" value="PHD_Oberon"/>
    <property type="match status" value="1"/>
</dbReference>
<name>A0ABY9CN28_VITVI</name>
<dbReference type="PRINTS" id="PR01544">
    <property type="entry name" value="ARATH130DUF"/>
</dbReference>